<evidence type="ECO:0000259" key="4">
    <source>
        <dbReference type="Pfam" id="PF01420"/>
    </source>
</evidence>
<dbReference type="CDD" id="cd17292">
    <property type="entry name" value="RMtype1_S_LlaA17I_TRD2-CR2_like"/>
    <property type="match status" value="1"/>
</dbReference>
<gene>
    <name evidence="5" type="ORF">COW24_00240</name>
</gene>
<dbReference type="PANTHER" id="PTHR30408:SF12">
    <property type="entry name" value="TYPE I RESTRICTION ENZYME MJAVIII SPECIFICITY SUBUNIT"/>
    <property type="match status" value="1"/>
</dbReference>
<evidence type="ECO:0000256" key="1">
    <source>
        <dbReference type="ARBA" id="ARBA00010923"/>
    </source>
</evidence>
<keyword evidence="2" id="KW-0680">Restriction system</keyword>
<sequence>MSSPTKTIQLGEIGKVSMCKRVLKHETSSTGDIPFYKISTFGEKANAYIPSEIYEKYRAKYSYPKKGDILISAAGTVGKTVIYDGSPAYYQDSNIVWIENDETEVLNSYLYYFYQTRPWVTTEGSTIKRLYNDDLRNLEIRYPADIIDQKSIANTLATLDAKIELNNKINAELEQMAKMLYDYWFVQFDFPDENGEPYKSSGGEMVWNDGLKREIPAGWKIGTVENLGTVVGGSTPSTKKTENFCESGIPWITPKDLSMQTGLKYISKGSRDITEKGLKDASLKIHPTGTVLLSSRAPVGYMAIARNDVTTNQGFKSVVPNKGYSKEFVYYAIKNALPAIIQYSSGSTFSEISGSVLKTVKLAIPPQAISSQYTELVQSLFKRQDVLEQENQELAELRDWLLPMLMNGQVVIE</sequence>
<keyword evidence="5" id="KW-0255">Endonuclease</keyword>
<keyword evidence="5" id="KW-0378">Hydrolase</keyword>
<feature type="domain" description="Type I restriction modification DNA specificity" evidence="4">
    <location>
        <begin position="6"/>
        <end position="175"/>
    </location>
</feature>
<dbReference type="EMBL" id="PFGC01000006">
    <property type="protein sequence ID" value="PIW37415.1"/>
    <property type="molecule type" value="Genomic_DNA"/>
</dbReference>
<organism evidence="5 6">
    <name type="scientific">Candidatus Kerfeldbacteria bacterium CG15_BIG_FIL_POST_REV_8_21_14_020_45_12</name>
    <dbReference type="NCBI Taxonomy" id="2014247"/>
    <lineage>
        <taxon>Bacteria</taxon>
        <taxon>Candidatus Kerfeldiibacteriota</taxon>
    </lineage>
</organism>
<name>A0A2M7H5A2_9BACT</name>
<evidence type="ECO:0000313" key="6">
    <source>
        <dbReference type="Proteomes" id="UP000230292"/>
    </source>
</evidence>
<dbReference type="InterPro" id="IPR000055">
    <property type="entry name" value="Restrct_endonuc_typeI_TRD"/>
</dbReference>
<dbReference type="Gene3D" id="3.90.220.20">
    <property type="entry name" value="DNA methylase specificity domains"/>
    <property type="match status" value="2"/>
</dbReference>
<accession>A0A2M7H5A2</accession>
<dbReference type="InterPro" id="IPR044946">
    <property type="entry name" value="Restrct_endonuc_typeI_TRD_sf"/>
</dbReference>
<comment type="caution">
    <text evidence="5">The sequence shown here is derived from an EMBL/GenBank/DDBJ whole genome shotgun (WGS) entry which is preliminary data.</text>
</comment>
<protein>
    <submittedName>
        <fullName evidence="5">Restriction endonuclease</fullName>
    </submittedName>
</protein>
<dbReference type="InterPro" id="IPR052021">
    <property type="entry name" value="Type-I_RS_S_subunit"/>
</dbReference>
<comment type="similarity">
    <text evidence="1">Belongs to the type-I restriction system S methylase family.</text>
</comment>
<evidence type="ECO:0000256" key="2">
    <source>
        <dbReference type="ARBA" id="ARBA00022747"/>
    </source>
</evidence>
<reference evidence="5 6" key="1">
    <citation type="submission" date="2017-09" db="EMBL/GenBank/DDBJ databases">
        <title>Depth-based differentiation of microbial function through sediment-hosted aquifers and enrichment of novel symbionts in the deep terrestrial subsurface.</title>
        <authorList>
            <person name="Probst A.J."/>
            <person name="Ladd B."/>
            <person name="Jarett J.K."/>
            <person name="Geller-Mcgrath D.E."/>
            <person name="Sieber C.M."/>
            <person name="Emerson J.B."/>
            <person name="Anantharaman K."/>
            <person name="Thomas B.C."/>
            <person name="Malmstrom R."/>
            <person name="Stieglmeier M."/>
            <person name="Klingl A."/>
            <person name="Woyke T."/>
            <person name="Ryan C.M."/>
            <person name="Banfield J.F."/>
        </authorList>
    </citation>
    <scope>NUCLEOTIDE SEQUENCE [LARGE SCALE GENOMIC DNA]</scope>
    <source>
        <strain evidence="5">CG15_BIG_FIL_POST_REV_8_21_14_020_45_12</strain>
    </source>
</reference>
<proteinExistence type="inferred from homology"/>
<feature type="domain" description="Type I restriction modification DNA specificity" evidence="4">
    <location>
        <begin position="216"/>
        <end position="394"/>
    </location>
</feature>
<dbReference type="Pfam" id="PF01420">
    <property type="entry name" value="Methylase_S"/>
    <property type="match status" value="2"/>
</dbReference>
<dbReference type="Gene3D" id="1.10.287.1120">
    <property type="entry name" value="Bipartite methylase S protein"/>
    <property type="match status" value="1"/>
</dbReference>
<dbReference type="GO" id="GO:0003677">
    <property type="term" value="F:DNA binding"/>
    <property type="evidence" value="ECO:0007669"/>
    <property type="project" value="UniProtKB-KW"/>
</dbReference>
<keyword evidence="3" id="KW-0238">DNA-binding</keyword>
<dbReference type="Proteomes" id="UP000230292">
    <property type="component" value="Unassembled WGS sequence"/>
</dbReference>
<dbReference type="GO" id="GO:0004519">
    <property type="term" value="F:endonuclease activity"/>
    <property type="evidence" value="ECO:0007669"/>
    <property type="project" value="UniProtKB-KW"/>
</dbReference>
<dbReference type="GO" id="GO:0009307">
    <property type="term" value="P:DNA restriction-modification system"/>
    <property type="evidence" value="ECO:0007669"/>
    <property type="project" value="UniProtKB-KW"/>
</dbReference>
<keyword evidence="5" id="KW-0540">Nuclease</keyword>
<evidence type="ECO:0000256" key="3">
    <source>
        <dbReference type="ARBA" id="ARBA00023125"/>
    </source>
</evidence>
<evidence type="ECO:0000313" key="5">
    <source>
        <dbReference type="EMBL" id="PIW37415.1"/>
    </source>
</evidence>
<dbReference type="AlphaFoldDB" id="A0A2M7H5A2"/>
<dbReference type="CDD" id="cd17273">
    <property type="entry name" value="RMtype1_S_EcoJA69PI-TRD1-CR1_like"/>
    <property type="match status" value="1"/>
</dbReference>
<dbReference type="SUPFAM" id="SSF116734">
    <property type="entry name" value="DNA methylase specificity domain"/>
    <property type="match status" value="2"/>
</dbReference>
<dbReference type="PANTHER" id="PTHR30408">
    <property type="entry name" value="TYPE-1 RESTRICTION ENZYME ECOKI SPECIFICITY PROTEIN"/>
    <property type="match status" value="1"/>
</dbReference>